<dbReference type="InterPro" id="IPR054722">
    <property type="entry name" value="PolX-like_BBD"/>
</dbReference>
<organism evidence="2 3">
    <name type="scientific">Rhododendron simsii</name>
    <name type="common">Sims's rhododendron</name>
    <dbReference type="NCBI Taxonomy" id="118357"/>
    <lineage>
        <taxon>Eukaryota</taxon>
        <taxon>Viridiplantae</taxon>
        <taxon>Streptophyta</taxon>
        <taxon>Embryophyta</taxon>
        <taxon>Tracheophyta</taxon>
        <taxon>Spermatophyta</taxon>
        <taxon>Magnoliopsida</taxon>
        <taxon>eudicotyledons</taxon>
        <taxon>Gunneridae</taxon>
        <taxon>Pentapetalae</taxon>
        <taxon>asterids</taxon>
        <taxon>Ericales</taxon>
        <taxon>Ericaceae</taxon>
        <taxon>Ericoideae</taxon>
        <taxon>Rhodoreae</taxon>
        <taxon>Rhododendron</taxon>
    </lineage>
</organism>
<evidence type="ECO:0000259" key="1">
    <source>
        <dbReference type="Pfam" id="PF22936"/>
    </source>
</evidence>
<dbReference type="PANTHER" id="PTHR47592">
    <property type="entry name" value="PBF68 PROTEIN"/>
    <property type="match status" value="1"/>
</dbReference>
<proteinExistence type="predicted"/>
<sequence length="119" mass="13247">MHVCSKKEFFDTFQEKDGGSLFFGNGTPCEIQGFGNVKIKMFDGAVHTLGGVAYVLKLRRNLIPLSRMDSIGCKYFAGGGAMKITHDGKVLMKGEKCKGLYWSVGKTVYLTKVWKWCAH</sequence>
<gene>
    <name evidence="2" type="ORF">RHSIM_Rhsim02G0135400</name>
</gene>
<feature type="domain" description="Retrovirus-related Pol polyprotein from transposon TNT 1-94-like beta-barrel" evidence="1">
    <location>
        <begin position="2"/>
        <end position="73"/>
    </location>
</feature>
<dbReference type="OrthoDB" id="1742531at2759"/>
<comment type="caution">
    <text evidence="2">The sequence shown here is derived from an EMBL/GenBank/DDBJ whole genome shotgun (WGS) entry which is preliminary data.</text>
</comment>
<dbReference type="Proteomes" id="UP000626092">
    <property type="component" value="Unassembled WGS sequence"/>
</dbReference>
<name>A0A834LTH9_RHOSS</name>
<accession>A0A834LTH9</accession>
<dbReference type="AlphaFoldDB" id="A0A834LTH9"/>
<evidence type="ECO:0000313" key="3">
    <source>
        <dbReference type="Proteomes" id="UP000626092"/>
    </source>
</evidence>
<dbReference type="Pfam" id="PF22936">
    <property type="entry name" value="Pol_BBD"/>
    <property type="match status" value="1"/>
</dbReference>
<protein>
    <recommendedName>
        <fullName evidence="1">Retrovirus-related Pol polyprotein from transposon TNT 1-94-like beta-barrel domain-containing protein</fullName>
    </recommendedName>
</protein>
<keyword evidence="3" id="KW-1185">Reference proteome</keyword>
<evidence type="ECO:0000313" key="2">
    <source>
        <dbReference type="EMBL" id="KAF7151735.1"/>
    </source>
</evidence>
<dbReference type="EMBL" id="WJXA01000002">
    <property type="protein sequence ID" value="KAF7151735.1"/>
    <property type="molecule type" value="Genomic_DNA"/>
</dbReference>
<reference evidence="2" key="1">
    <citation type="submission" date="2019-11" db="EMBL/GenBank/DDBJ databases">
        <authorList>
            <person name="Liu Y."/>
            <person name="Hou J."/>
            <person name="Li T.-Q."/>
            <person name="Guan C.-H."/>
            <person name="Wu X."/>
            <person name="Wu H.-Z."/>
            <person name="Ling F."/>
            <person name="Zhang R."/>
            <person name="Shi X.-G."/>
            <person name="Ren J.-P."/>
            <person name="Chen E.-F."/>
            <person name="Sun J.-M."/>
        </authorList>
    </citation>
    <scope>NUCLEOTIDE SEQUENCE</scope>
    <source>
        <strain evidence="2">Adult_tree_wgs_1</strain>
        <tissue evidence="2">Leaves</tissue>
    </source>
</reference>